<keyword evidence="1" id="KW-1133">Transmembrane helix</keyword>
<proteinExistence type="predicted"/>
<dbReference type="EMBL" id="NAJO01000014">
    <property type="protein sequence ID" value="OQO07618.1"/>
    <property type="molecule type" value="Genomic_DNA"/>
</dbReference>
<dbReference type="AlphaFoldDB" id="A0A1V8T8R0"/>
<accession>A0A1V8T8R0</accession>
<keyword evidence="3" id="KW-1185">Reference proteome</keyword>
<keyword evidence="1" id="KW-0812">Transmembrane</keyword>
<comment type="caution">
    <text evidence="2">The sequence shown here is derived from an EMBL/GenBank/DDBJ whole genome shotgun (WGS) entry which is preliminary data.</text>
</comment>
<reference evidence="3" key="1">
    <citation type="submission" date="2017-03" db="EMBL/GenBank/DDBJ databases">
        <title>Genomes of endolithic fungi from Antarctica.</title>
        <authorList>
            <person name="Coleine C."/>
            <person name="Masonjones S."/>
            <person name="Stajich J.E."/>
        </authorList>
    </citation>
    <scope>NUCLEOTIDE SEQUENCE [LARGE SCALE GENOMIC DNA]</scope>
    <source>
        <strain evidence="3">CCFEE 5527</strain>
    </source>
</reference>
<organism evidence="2 3">
    <name type="scientific">Cryoendolithus antarcticus</name>
    <dbReference type="NCBI Taxonomy" id="1507870"/>
    <lineage>
        <taxon>Eukaryota</taxon>
        <taxon>Fungi</taxon>
        <taxon>Dikarya</taxon>
        <taxon>Ascomycota</taxon>
        <taxon>Pezizomycotina</taxon>
        <taxon>Dothideomycetes</taxon>
        <taxon>Dothideomycetidae</taxon>
        <taxon>Cladosporiales</taxon>
        <taxon>Cladosporiaceae</taxon>
        <taxon>Cryoendolithus</taxon>
    </lineage>
</organism>
<keyword evidence="1" id="KW-0472">Membrane</keyword>
<evidence type="ECO:0000313" key="2">
    <source>
        <dbReference type="EMBL" id="OQO07618.1"/>
    </source>
</evidence>
<evidence type="ECO:0000256" key="1">
    <source>
        <dbReference type="SAM" id="Phobius"/>
    </source>
</evidence>
<gene>
    <name evidence="2" type="ORF">B0A48_07315</name>
</gene>
<feature type="transmembrane region" description="Helical" evidence="1">
    <location>
        <begin position="188"/>
        <end position="208"/>
    </location>
</feature>
<sequence>MSLAPIPPSAPLREFIPRTPSLRLLLPRSAFKCLLYRYGNLPSQSDRTSLARSLPRQPTRIHKPVVAVTLIYGTATAFLWLANFAAVEYIARLCRAAYQAFETGTPVTFPRYMAALTGLSATVDVDKRSDGRGMKLDQSMVLTTTMTIGDAFLLALLLEKSDTFETGTWIEHCWAILGSVAKVILGEFIAITTVALWVALFGCLALAVKCTRRDVVDRQKGLNSEKRAFDLEAGASTTARKHRKCQVHCSEKVARRCNCLSTAVYQHKSLEQRS</sequence>
<feature type="transmembrane region" description="Helical" evidence="1">
    <location>
        <begin position="65"/>
        <end position="86"/>
    </location>
</feature>
<feature type="transmembrane region" description="Helical" evidence="1">
    <location>
        <begin position="140"/>
        <end position="158"/>
    </location>
</feature>
<dbReference type="InParanoid" id="A0A1V8T8R0"/>
<evidence type="ECO:0000313" key="3">
    <source>
        <dbReference type="Proteomes" id="UP000192596"/>
    </source>
</evidence>
<protein>
    <submittedName>
        <fullName evidence="2">Uncharacterized protein</fullName>
    </submittedName>
</protein>
<dbReference type="Proteomes" id="UP000192596">
    <property type="component" value="Unassembled WGS sequence"/>
</dbReference>
<name>A0A1V8T8R0_9PEZI</name>